<dbReference type="AlphaFoldDB" id="A0A183V8N5"/>
<evidence type="ECO:0000313" key="2">
    <source>
        <dbReference type="EMBL" id="VDM48426.1"/>
    </source>
</evidence>
<proteinExistence type="predicted"/>
<keyword evidence="3" id="KW-1185">Reference proteome</keyword>
<reference evidence="2 3" key="2">
    <citation type="submission" date="2018-11" db="EMBL/GenBank/DDBJ databases">
        <authorList>
            <consortium name="Pathogen Informatics"/>
        </authorList>
    </citation>
    <scope>NUCLEOTIDE SEQUENCE [LARGE SCALE GENOMIC DNA]</scope>
</reference>
<name>A0A183V8N5_TOXCA</name>
<gene>
    <name evidence="2" type="ORF">TCNE_LOCUS17105</name>
</gene>
<feature type="region of interest" description="Disordered" evidence="1">
    <location>
        <begin position="78"/>
        <end position="104"/>
    </location>
</feature>
<feature type="region of interest" description="Disordered" evidence="1">
    <location>
        <begin position="1"/>
        <end position="42"/>
    </location>
</feature>
<dbReference type="InterPro" id="IPR033774">
    <property type="entry name" value="YAF2_RYBP"/>
</dbReference>
<feature type="compositionally biased region" description="Low complexity" evidence="1">
    <location>
        <begin position="10"/>
        <end position="25"/>
    </location>
</feature>
<protein>
    <submittedName>
        <fullName evidence="4">60S ribosomal protein L28</fullName>
    </submittedName>
</protein>
<evidence type="ECO:0000313" key="4">
    <source>
        <dbReference type="WBParaSite" id="TCNE_0001710601-mRNA-1"/>
    </source>
</evidence>
<sequence>RKIGRPSADSPSTSRHSPESTSSGSAITKSVARGKNANRKVVPLRDSLIVRSSAKKHMITVKGVTACIIEFKPRAEAEIASPKKLAESKPTSAKGTSPKKDAPT</sequence>
<accession>A0A183V8N5</accession>
<dbReference type="Pfam" id="PF17219">
    <property type="entry name" value="YAF2_RYBP"/>
    <property type="match status" value="1"/>
</dbReference>
<dbReference type="Proteomes" id="UP000050794">
    <property type="component" value="Unassembled WGS sequence"/>
</dbReference>
<dbReference type="WBParaSite" id="TCNE_0001710601-mRNA-1">
    <property type="protein sequence ID" value="TCNE_0001710601-mRNA-1"/>
    <property type="gene ID" value="TCNE_0001710601"/>
</dbReference>
<dbReference type="EMBL" id="UYWY01024154">
    <property type="protein sequence ID" value="VDM48426.1"/>
    <property type="molecule type" value="Genomic_DNA"/>
</dbReference>
<evidence type="ECO:0000256" key="1">
    <source>
        <dbReference type="SAM" id="MobiDB-lite"/>
    </source>
</evidence>
<organism evidence="3 4">
    <name type="scientific">Toxocara canis</name>
    <name type="common">Canine roundworm</name>
    <dbReference type="NCBI Taxonomy" id="6265"/>
    <lineage>
        <taxon>Eukaryota</taxon>
        <taxon>Metazoa</taxon>
        <taxon>Ecdysozoa</taxon>
        <taxon>Nematoda</taxon>
        <taxon>Chromadorea</taxon>
        <taxon>Rhabditida</taxon>
        <taxon>Spirurina</taxon>
        <taxon>Ascaridomorpha</taxon>
        <taxon>Ascaridoidea</taxon>
        <taxon>Toxocaridae</taxon>
        <taxon>Toxocara</taxon>
    </lineage>
</organism>
<reference evidence="4" key="1">
    <citation type="submission" date="2016-06" db="UniProtKB">
        <authorList>
            <consortium name="WormBaseParasite"/>
        </authorList>
    </citation>
    <scope>IDENTIFICATION</scope>
</reference>
<evidence type="ECO:0000313" key="3">
    <source>
        <dbReference type="Proteomes" id="UP000050794"/>
    </source>
</evidence>